<dbReference type="AlphaFoldDB" id="A0A0R0CRG3"/>
<dbReference type="RefSeq" id="WP_057656651.1">
    <property type="nucleotide sequence ID" value="NZ_LDJL01000001.1"/>
</dbReference>
<sequence length="295" mass="32042">MTVEHADSRCMLVVALELSSGSQPAQAALTADDAGRLVELVGRDLATFASDLPGLDLVLAAAHFDPAEILRPGWPVHQRLDELLRRAPQRNQGPRLIAFGADAGGEIPLPLQAQPDLQGGALRVLPVLISGDAGNVERVANALEEALLERGMAAADTALLIQQAFGARVEHVRFLTHLDLAAMMSLQYQHQNLGNLWPLIETALLAADGEEWLDLDPEPLLLYRDGQARMALLGAQAWRKRHGASFGNDAETLARGFEYFQARQRQLAAVLEAHGIPVTFVYCDDQCNPREMLAS</sequence>
<proteinExistence type="predicted"/>
<name>A0A0R0CRG3_9GAMM</name>
<organism evidence="1 2">
    <name type="scientific">Pseudoxanthomonas dokdonensis</name>
    <dbReference type="NCBI Taxonomy" id="344882"/>
    <lineage>
        <taxon>Bacteria</taxon>
        <taxon>Pseudomonadati</taxon>
        <taxon>Pseudomonadota</taxon>
        <taxon>Gammaproteobacteria</taxon>
        <taxon>Lysobacterales</taxon>
        <taxon>Lysobacteraceae</taxon>
        <taxon>Pseudoxanthomonas</taxon>
    </lineage>
</organism>
<keyword evidence="2" id="KW-1185">Reference proteome</keyword>
<reference evidence="1 2" key="1">
    <citation type="submission" date="2015-05" db="EMBL/GenBank/DDBJ databases">
        <title>Genome sequencing and analysis of members of genus Stenotrophomonas.</title>
        <authorList>
            <person name="Patil P.P."/>
            <person name="Midha S."/>
            <person name="Patil P.B."/>
        </authorList>
    </citation>
    <scope>NUCLEOTIDE SEQUENCE [LARGE SCALE GENOMIC DNA]</scope>
    <source>
        <strain evidence="1 2">DSM 21858</strain>
    </source>
</reference>
<evidence type="ECO:0000313" key="1">
    <source>
        <dbReference type="EMBL" id="KRG71984.1"/>
    </source>
</evidence>
<dbReference type="Proteomes" id="UP000052052">
    <property type="component" value="Unassembled WGS sequence"/>
</dbReference>
<comment type="caution">
    <text evidence="1">The sequence shown here is derived from an EMBL/GenBank/DDBJ whole genome shotgun (WGS) entry which is preliminary data.</text>
</comment>
<dbReference type="PATRIC" id="fig|344882.3.peg.106"/>
<accession>A0A0R0CRG3</accession>
<gene>
    <name evidence="1" type="ORF">ABB29_00510</name>
</gene>
<dbReference type="EMBL" id="LDJL01000001">
    <property type="protein sequence ID" value="KRG71984.1"/>
    <property type="molecule type" value="Genomic_DNA"/>
</dbReference>
<evidence type="ECO:0000313" key="2">
    <source>
        <dbReference type="Proteomes" id="UP000052052"/>
    </source>
</evidence>
<protein>
    <submittedName>
        <fullName evidence="1">Uncharacterized protein</fullName>
    </submittedName>
</protein>